<evidence type="ECO:0000313" key="2">
    <source>
        <dbReference type="Proteomes" id="UP000708148"/>
    </source>
</evidence>
<proteinExistence type="predicted"/>
<reference evidence="1" key="1">
    <citation type="submission" date="2020-12" db="EMBL/GenBank/DDBJ databases">
        <authorList>
            <person name="Iha C."/>
        </authorList>
    </citation>
    <scope>NUCLEOTIDE SEQUENCE</scope>
</reference>
<accession>A0A8S1J8S1</accession>
<protein>
    <submittedName>
        <fullName evidence="1">Uncharacterized protein</fullName>
    </submittedName>
</protein>
<sequence length="117" mass="12818">MVRYVLASFPSPQLCGSVMLSNLNVWDFSTDRSGCLFQQVVVNELGFCNRRASSASSGDCLKSLEQTMVCSSCAGYWRLCIHSEGRYSTVAKLHINVYTSVGSVSGMFKIACERPAN</sequence>
<dbReference type="Proteomes" id="UP000708148">
    <property type="component" value="Unassembled WGS sequence"/>
</dbReference>
<name>A0A8S1J8S1_9CHLO</name>
<organism evidence="1 2">
    <name type="scientific">Ostreobium quekettii</name>
    <dbReference type="NCBI Taxonomy" id="121088"/>
    <lineage>
        <taxon>Eukaryota</taxon>
        <taxon>Viridiplantae</taxon>
        <taxon>Chlorophyta</taxon>
        <taxon>core chlorophytes</taxon>
        <taxon>Ulvophyceae</taxon>
        <taxon>TCBD clade</taxon>
        <taxon>Bryopsidales</taxon>
        <taxon>Ostreobineae</taxon>
        <taxon>Ostreobiaceae</taxon>
        <taxon>Ostreobium</taxon>
    </lineage>
</organism>
<comment type="caution">
    <text evidence="1">The sequence shown here is derived from an EMBL/GenBank/DDBJ whole genome shotgun (WGS) entry which is preliminary data.</text>
</comment>
<dbReference type="EMBL" id="CAJHUC010002307">
    <property type="protein sequence ID" value="CAD7703567.1"/>
    <property type="molecule type" value="Genomic_DNA"/>
</dbReference>
<dbReference type="AlphaFoldDB" id="A0A8S1J8S1"/>
<gene>
    <name evidence="1" type="ORF">OSTQU699_LOCUS8924</name>
</gene>
<evidence type="ECO:0000313" key="1">
    <source>
        <dbReference type="EMBL" id="CAD7703567.1"/>
    </source>
</evidence>
<keyword evidence="2" id="KW-1185">Reference proteome</keyword>